<dbReference type="EMBL" id="CM042041">
    <property type="protein sequence ID" value="KAI3711661.1"/>
    <property type="molecule type" value="Genomic_DNA"/>
</dbReference>
<protein>
    <submittedName>
        <fullName evidence="1">Uncharacterized protein</fullName>
    </submittedName>
</protein>
<name>A0ACB9APH6_9ASTR</name>
<evidence type="ECO:0000313" key="2">
    <source>
        <dbReference type="Proteomes" id="UP001056120"/>
    </source>
</evidence>
<comment type="caution">
    <text evidence="1">The sequence shown here is derived from an EMBL/GenBank/DDBJ whole genome shotgun (WGS) entry which is preliminary data.</text>
</comment>
<reference evidence="2" key="1">
    <citation type="journal article" date="2022" name="Mol. Ecol. Resour.">
        <title>The genomes of chicory, endive, great burdock and yacon provide insights into Asteraceae palaeo-polyploidization history and plant inulin production.</title>
        <authorList>
            <person name="Fan W."/>
            <person name="Wang S."/>
            <person name="Wang H."/>
            <person name="Wang A."/>
            <person name="Jiang F."/>
            <person name="Liu H."/>
            <person name="Zhao H."/>
            <person name="Xu D."/>
            <person name="Zhang Y."/>
        </authorList>
    </citation>
    <scope>NUCLEOTIDE SEQUENCE [LARGE SCALE GENOMIC DNA]</scope>
    <source>
        <strain evidence="2">cv. Yunnan</strain>
    </source>
</reference>
<gene>
    <name evidence="1" type="ORF">L1987_70200</name>
</gene>
<organism evidence="1 2">
    <name type="scientific">Smallanthus sonchifolius</name>
    <dbReference type="NCBI Taxonomy" id="185202"/>
    <lineage>
        <taxon>Eukaryota</taxon>
        <taxon>Viridiplantae</taxon>
        <taxon>Streptophyta</taxon>
        <taxon>Embryophyta</taxon>
        <taxon>Tracheophyta</taxon>
        <taxon>Spermatophyta</taxon>
        <taxon>Magnoliopsida</taxon>
        <taxon>eudicotyledons</taxon>
        <taxon>Gunneridae</taxon>
        <taxon>Pentapetalae</taxon>
        <taxon>asterids</taxon>
        <taxon>campanulids</taxon>
        <taxon>Asterales</taxon>
        <taxon>Asteraceae</taxon>
        <taxon>Asteroideae</taxon>
        <taxon>Heliantheae alliance</taxon>
        <taxon>Millerieae</taxon>
        <taxon>Smallanthus</taxon>
    </lineage>
</organism>
<sequence length="779" mass="87991">MDYISSNYSSLVSELLDRRYIATDYYNLVSKLGDKSYNVSDIKSSLMVYVMAIYKIDVGNRYSEPMVFIGMYITLASLCCILAMVADLLHGLRTRKLWFPCKYFGINAASLTVIAIAMKLPVDLSGDMPGVVDQVAKLGSMAFMCTMMANLLPCLATMDSKALLENIIALGVLVITLVVNICIQIHTGVVESYVEETSKLLQSISTGYYTSYDLLVLNKVTCSTIATIYVIMLLVLLIIHVCSALAILKSKEIIEEKYQHGHETASKYLKKSAKKFLFVDELQRYVSNHWIMAGSGNPQFIIACSATAIASGVICAFTTILHILTMGWTISDIEDGDYGSSYAWSMPLILIVQFTGIVLGTVAPLFRCFASLSFKVSFKSIFGHIKVFKVESYWTQKLSDWKHDSIRFPFRSRKRNVVLKNFKSLILNFAIKLQEAVVVLCKIITLIPFFFMICVFYCFWSLHWLLQAVFGFSGESTENLERSQYVLHLENEMELAERTLKGLSKSMNRLLQKGEKKQPNDLINILKEKSTIDFQGVKKIYNNDHRDCWSLAVVTFTTIAITLRKTKKEEVDILLKSVREGLEYVTLVEKHFNATNDYISNQKAAERLWQEVDVCHKWLGIKLKHITSDVNWEEDATMQIVQMFSKEAESKIKEGVGSTDGEGPNGDSEFTSICANSMSSITKTIIDDHKESHWKSFDDLISSRIADIMAACLTNLPQVIEMKCHTNVIEKREACVQAAARLLGETKQIINSLKDRDLPSMNSDDLPFLDKWCSYLCDP</sequence>
<proteinExistence type="predicted"/>
<reference evidence="1 2" key="2">
    <citation type="journal article" date="2022" name="Mol. Ecol. Resour.">
        <title>The genomes of chicory, endive, great burdock and yacon provide insights into Asteraceae paleo-polyploidization history and plant inulin production.</title>
        <authorList>
            <person name="Fan W."/>
            <person name="Wang S."/>
            <person name="Wang H."/>
            <person name="Wang A."/>
            <person name="Jiang F."/>
            <person name="Liu H."/>
            <person name="Zhao H."/>
            <person name="Xu D."/>
            <person name="Zhang Y."/>
        </authorList>
    </citation>
    <scope>NUCLEOTIDE SEQUENCE [LARGE SCALE GENOMIC DNA]</scope>
    <source>
        <strain evidence="2">cv. Yunnan</strain>
        <tissue evidence="1">Leaves</tissue>
    </source>
</reference>
<accession>A0ACB9APH6</accession>
<keyword evidence="2" id="KW-1185">Reference proteome</keyword>
<evidence type="ECO:0000313" key="1">
    <source>
        <dbReference type="EMBL" id="KAI3711661.1"/>
    </source>
</evidence>
<dbReference type="Proteomes" id="UP001056120">
    <property type="component" value="Linkage Group LG24"/>
</dbReference>